<name>A0A1H6TUS5_9RHOB</name>
<dbReference type="EMBL" id="FNYD01000002">
    <property type="protein sequence ID" value="SEI81954.1"/>
    <property type="molecule type" value="Genomic_DNA"/>
</dbReference>
<reference evidence="1 2" key="1">
    <citation type="submission" date="2016-10" db="EMBL/GenBank/DDBJ databases">
        <authorList>
            <person name="de Groot N.N."/>
        </authorList>
    </citation>
    <scope>NUCLEOTIDE SEQUENCE [LARGE SCALE GENOMIC DNA]</scope>
    <source>
        <strain evidence="1 2">DSM 29340</strain>
    </source>
</reference>
<accession>A0A1H6TUS5</accession>
<proteinExistence type="predicted"/>
<keyword evidence="2" id="KW-1185">Reference proteome</keyword>
<gene>
    <name evidence="1" type="ORF">SAMN05444007_102413</name>
</gene>
<evidence type="ECO:0000313" key="2">
    <source>
        <dbReference type="Proteomes" id="UP000199379"/>
    </source>
</evidence>
<protein>
    <recommendedName>
        <fullName evidence="3">Lipoprotein</fullName>
    </recommendedName>
</protein>
<evidence type="ECO:0008006" key="3">
    <source>
        <dbReference type="Google" id="ProtNLM"/>
    </source>
</evidence>
<dbReference type="AlphaFoldDB" id="A0A1H6TUS5"/>
<evidence type="ECO:0000313" key="1">
    <source>
        <dbReference type="EMBL" id="SEI81954.1"/>
    </source>
</evidence>
<dbReference type="Proteomes" id="UP000199379">
    <property type="component" value="Unassembled WGS sequence"/>
</dbReference>
<dbReference type="RefSeq" id="WP_092362943.1">
    <property type="nucleotide sequence ID" value="NZ_BMGV01000002.1"/>
</dbReference>
<dbReference type="OrthoDB" id="7860885at2"/>
<sequence>MSRGGLIATMLLAGCASAEEPVEDAPPPVYEGVTTRSLDRNLVQVEARMEGVRDAAEIAAYTRCAAALFALSRGHGFARHLRTNVKEKGGVWTADAVYTISPTLPRGSRVIDARVEAATCKENGIPTV</sequence>
<dbReference type="PROSITE" id="PS51257">
    <property type="entry name" value="PROKAR_LIPOPROTEIN"/>
    <property type="match status" value="1"/>
</dbReference>
<organism evidence="1 2">
    <name type="scientific">Cribrihabitans marinus</name>
    <dbReference type="NCBI Taxonomy" id="1227549"/>
    <lineage>
        <taxon>Bacteria</taxon>
        <taxon>Pseudomonadati</taxon>
        <taxon>Pseudomonadota</taxon>
        <taxon>Alphaproteobacteria</taxon>
        <taxon>Rhodobacterales</taxon>
        <taxon>Paracoccaceae</taxon>
        <taxon>Cribrihabitans</taxon>
    </lineage>
</organism>
<dbReference type="STRING" id="1227549.SAMN05444007_102413"/>